<evidence type="ECO:0000313" key="2">
    <source>
        <dbReference type="Proteomes" id="UP001259832"/>
    </source>
</evidence>
<dbReference type="Proteomes" id="UP001259832">
    <property type="component" value="Unassembled WGS sequence"/>
</dbReference>
<proteinExistence type="predicted"/>
<dbReference type="Gene3D" id="1.25.40.20">
    <property type="entry name" value="Ankyrin repeat-containing domain"/>
    <property type="match status" value="1"/>
</dbReference>
<organism evidence="1 2">
    <name type="scientific">Phytophthora citrophthora</name>
    <dbReference type="NCBI Taxonomy" id="4793"/>
    <lineage>
        <taxon>Eukaryota</taxon>
        <taxon>Sar</taxon>
        <taxon>Stramenopiles</taxon>
        <taxon>Oomycota</taxon>
        <taxon>Peronosporomycetes</taxon>
        <taxon>Peronosporales</taxon>
        <taxon>Peronosporaceae</taxon>
        <taxon>Phytophthora</taxon>
    </lineage>
</organism>
<accession>A0AAD9GMY3</accession>
<protein>
    <submittedName>
        <fullName evidence="1">Uncharacterized protein</fullName>
    </submittedName>
</protein>
<dbReference type="InterPro" id="IPR036770">
    <property type="entry name" value="Ankyrin_rpt-contain_sf"/>
</dbReference>
<comment type="caution">
    <text evidence="1">The sequence shown here is derived from an EMBL/GenBank/DDBJ whole genome shotgun (WGS) entry which is preliminary data.</text>
</comment>
<sequence length="301" mass="33673">MTPDEALKVAIEINDLKWVQELLNRYRCNLRDVMARSQPSGRRQFDHQGHIQRQECVIKAINKTITLLDTDDIVDIMDEGALAAVRNGHVTIVERLFPIVIRRAYTSLPPVVDWFDVVRHVLGEGAAHGQLPVVKLMVDHALTRRYRDEIPREDLNDDGTLSKAIRVGQSGVVEYLVNVSGISWNLKNVFIAAVDKGQVSLAERIRELYPQERLVRGQNLFIDVACSGGLNAVKYLYNNGYNDSELVREAFIEAAYDAQDRVVEFLAGTGCMASKVLEIAFESACSGISLNVSTLSRSFTI</sequence>
<reference evidence="1" key="1">
    <citation type="submission" date="2023-08" db="EMBL/GenBank/DDBJ databases">
        <title>Reference Genome Resource for the Citrus Pathogen Phytophthora citrophthora.</title>
        <authorList>
            <person name="Moller H."/>
            <person name="Coetzee B."/>
            <person name="Rose L.J."/>
            <person name="Van Niekerk J.M."/>
        </authorList>
    </citation>
    <scope>NUCLEOTIDE SEQUENCE</scope>
    <source>
        <strain evidence="1">STE-U-9442</strain>
    </source>
</reference>
<dbReference type="SUPFAM" id="SSF48403">
    <property type="entry name" value="Ankyrin repeat"/>
    <property type="match status" value="1"/>
</dbReference>
<gene>
    <name evidence="1" type="ORF">P3T76_007262</name>
</gene>
<name>A0AAD9GMY3_9STRA</name>
<keyword evidence="2" id="KW-1185">Reference proteome</keyword>
<dbReference type="EMBL" id="JASMQC010000012">
    <property type="protein sequence ID" value="KAK1941396.1"/>
    <property type="molecule type" value="Genomic_DNA"/>
</dbReference>
<dbReference type="AlphaFoldDB" id="A0AAD9GMY3"/>
<evidence type="ECO:0000313" key="1">
    <source>
        <dbReference type="EMBL" id="KAK1941396.1"/>
    </source>
</evidence>